<reference evidence="2 3" key="1">
    <citation type="submission" date="2016-07" db="EMBL/GenBank/DDBJ databases">
        <title>Pervasive Adenine N6-methylation of Active Genes in Fungi.</title>
        <authorList>
            <consortium name="DOE Joint Genome Institute"/>
            <person name="Mondo S.J."/>
            <person name="Dannebaum R.O."/>
            <person name="Kuo R.C."/>
            <person name="Labutti K."/>
            <person name="Haridas S."/>
            <person name="Kuo A."/>
            <person name="Salamov A."/>
            <person name="Ahrendt S.R."/>
            <person name="Lipzen A."/>
            <person name="Sullivan W."/>
            <person name="Andreopoulos W.B."/>
            <person name="Clum A."/>
            <person name="Lindquist E."/>
            <person name="Daum C."/>
            <person name="Ramamoorthy G.K."/>
            <person name="Gryganskyi A."/>
            <person name="Culley D."/>
            <person name="Magnuson J.K."/>
            <person name="James T.Y."/>
            <person name="O'Malley M.A."/>
            <person name="Stajich J.E."/>
            <person name="Spatafora J.W."/>
            <person name="Visel A."/>
            <person name="Grigoriev I.V."/>
        </authorList>
    </citation>
    <scope>NUCLEOTIDE SEQUENCE [LARGE SCALE GENOMIC DNA]</scope>
    <source>
        <strain evidence="2 3">CBS 115471</strain>
    </source>
</reference>
<evidence type="ECO:0000313" key="3">
    <source>
        <dbReference type="Proteomes" id="UP000193144"/>
    </source>
</evidence>
<dbReference type="Proteomes" id="UP000193144">
    <property type="component" value="Unassembled WGS sequence"/>
</dbReference>
<accession>A0A1Y1ZPX0</accession>
<organism evidence="2 3">
    <name type="scientific">Clohesyomyces aquaticus</name>
    <dbReference type="NCBI Taxonomy" id="1231657"/>
    <lineage>
        <taxon>Eukaryota</taxon>
        <taxon>Fungi</taxon>
        <taxon>Dikarya</taxon>
        <taxon>Ascomycota</taxon>
        <taxon>Pezizomycotina</taxon>
        <taxon>Dothideomycetes</taxon>
        <taxon>Pleosporomycetidae</taxon>
        <taxon>Pleosporales</taxon>
        <taxon>Lindgomycetaceae</taxon>
        <taxon>Clohesyomyces</taxon>
    </lineage>
</organism>
<name>A0A1Y1ZPX0_9PLEO</name>
<evidence type="ECO:0000256" key="1">
    <source>
        <dbReference type="SAM" id="MobiDB-lite"/>
    </source>
</evidence>
<gene>
    <name evidence="2" type="ORF">BCR34DRAFT_302263</name>
</gene>
<evidence type="ECO:0000313" key="2">
    <source>
        <dbReference type="EMBL" id="ORY12301.1"/>
    </source>
</evidence>
<feature type="compositionally biased region" description="Basic and acidic residues" evidence="1">
    <location>
        <begin position="188"/>
        <end position="201"/>
    </location>
</feature>
<proteinExistence type="predicted"/>
<keyword evidence="3" id="KW-1185">Reference proteome</keyword>
<comment type="caution">
    <text evidence="2">The sequence shown here is derived from an EMBL/GenBank/DDBJ whole genome shotgun (WGS) entry which is preliminary data.</text>
</comment>
<dbReference type="AlphaFoldDB" id="A0A1Y1ZPX0"/>
<feature type="region of interest" description="Disordered" evidence="1">
    <location>
        <begin position="168"/>
        <end position="201"/>
    </location>
</feature>
<protein>
    <submittedName>
        <fullName evidence="2">Uncharacterized protein</fullName>
    </submittedName>
</protein>
<sequence>MEAGAGSCGRRTSGWLAGHRHWQASFVTWVVLAEADVAVRPHVRRMQSRNVGCSNVLLGLFRQARVEESRSTTKERLSLLWPLLCVRLAQARCSQTDRQTYRPAPQRRAPHALAAEEQDNLEIPGRCAARSEKPRCARACSSELVIETHRDTVLCFCACSVPMPPDTMRTSRGQRITRPASPGGCGKQSEEPSRAALAHADDAGRSANAAIFGRLLGAASSRKSMLVPGR</sequence>
<dbReference type="EMBL" id="MCFA01000052">
    <property type="protein sequence ID" value="ORY12301.1"/>
    <property type="molecule type" value="Genomic_DNA"/>
</dbReference>